<dbReference type="SMART" id="SM00179">
    <property type="entry name" value="EGF_CA"/>
    <property type="match status" value="14"/>
</dbReference>
<accession>A0A913Z3V1</accession>
<feature type="disulfide bond" evidence="8">
    <location>
        <begin position="553"/>
        <end position="563"/>
    </location>
</feature>
<feature type="domain" description="EGF-like" evidence="13">
    <location>
        <begin position="549"/>
        <end position="584"/>
    </location>
</feature>
<evidence type="ECO:0000256" key="6">
    <source>
        <dbReference type="ARBA" id="ARBA00023157"/>
    </source>
</evidence>
<feature type="domain" description="EGF-like" evidence="13">
    <location>
        <begin position="334"/>
        <end position="370"/>
    </location>
</feature>
<feature type="domain" description="EGF-like" evidence="13">
    <location>
        <begin position="258"/>
        <end position="294"/>
    </location>
</feature>
<evidence type="ECO:0000256" key="1">
    <source>
        <dbReference type="ARBA" id="ARBA00022473"/>
    </source>
</evidence>
<dbReference type="FunFam" id="2.10.25.10:FF:000122">
    <property type="entry name" value="Protein crumbs homolog 2"/>
    <property type="match status" value="3"/>
</dbReference>
<feature type="disulfide bond" evidence="8">
    <location>
        <begin position="516"/>
        <end position="526"/>
    </location>
</feature>
<feature type="domain" description="EGF-like" evidence="13">
    <location>
        <begin position="372"/>
        <end position="408"/>
    </location>
</feature>
<dbReference type="Pfam" id="PF12661">
    <property type="entry name" value="hEGF"/>
    <property type="match status" value="3"/>
</dbReference>
<dbReference type="RefSeq" id="XP_038046474.1">
    <property type="nucleotide sequence ID" value="XM_038190546.1"/>
</dbReference>
<dbReference type="PROSITE" id="PS00022">
    <property type="entry name" value="EGF_1"/>
    <property type="match status" value="12"/>
</dbReference>
<dbReference type="PROSITE" id="PS00010">
    <property type="entry name" value="ASX_HYDROXYL"/>
    <property type="match status" value="11"/>
</dbReference>
<feature type="domain" description="EGF-like" evidence="13">
    <location>
        <begin position="474"/>
        <end position="510"/>
    </location>
</feature>
<evidence type="ECO:0000256" key="12">
    <source>
        <dbReference type="SAM" id="SignalP"/>
    </source>
</evidence>
<keyword evidence="5" id="KW-0106">Calcium</keyword>
<dbReference type="InterPro" id="IPR000152">
    <property type="entry name" value="EGF-type_Asp/Asn_hydroxyl_site"/>
</dbReference>
<dbReference type="OMA" id="WFGHHCE"/>
<feature type="disulfide bond" evidence="9">
    <location>
        <begin position="175"/>
        <end position="184"/>
    </location>
</feature>
<feature type="disulfide bond" evidence="8">
    <location>
        <begin position="612"/>
        <end position="621"/>
    </location>
</feature>
<evidence type="ECO:0000256" key="7">
    <source>
        <dbReference type="ARBA" id="ARBA00023180"/>
    </source>
</evidence>
<keyword evidence="4 10" id="KW-0677">Repeat</keyword>
<feature type="domain" description="EGF-like" evidence="13">
    <location>
        <begin position="586"/>
        <end position="622"/>
    </location>
</feature>
<dbReference type="EnsemblMetazoa" id="XM_038190546.1">
    <property type="protein sequence ID" value="XP_038046474.1"/>
    <property type="gene ID" value="LOC119720728"/>
</dbReference>
<feature type="domain" description="EGF-like" evidence="13">
    <location>
        <begin position="512"/>
        <end position="547"/>
    </location>
</feature>
<feature type="domain" description="EGF-like" evidence="13">
    <location>
        <begin position="699"/>
        <end position="740"/>
    </location>
</feature>
<evidence type="ECO:0000256" key="9">
    <source>
        <dbReference type="PROSITE-ProRule" id="PRU00377"/>
    </source>
</evidence>
<dbReference type="PROSITE" id="PS50026">
    <property type="entry name" value="EGF_3"/>
    <property type="match status" value="13"/>
</dbReference>
<comment type="subcellular location">
    <subcellularLocation>
        <location evidence="10">Membrane</location>
        <topology evidence="10">Single-pass type I membrane protein</topology>
    </subcellularLocation>
</comment>
<feature type="domain" description="EGF-like" evidence="13">
    <location>
        <begin position="624"/>
        <end position="659"/>
    </location>
</feature>
<dbReference type="PANTHER" id="PTHR12916">
    <property type="entry name" value="CYTOCHROME C OXIDASE POLYPEPTIDE VIC-2"/>
    <property type="match status" value="1"/>
</dbReference>
<dbReference type="Gene3D" id="2.10.25.10">
    <property type="entry name" value="Laminin"/>
    <property type="match status" value="14"/>
</dbReference>
<feature type="signal peptide" evidence="12">
    <location>
        <begin position="1"/>
        <end position="19"/>
    </location>
</feature>
<dbReference type="AlphaFoldDB" id="A0A913Z3V1"/>
<proteinExistence type="predicted"/>
<dbReference type="GO" id="GO:0007219">
    <property type="term" value="P:Notch signaling pathway"/>
    <property type="evidence" value="ECO:0007669"/>
    <property type="project" value="UniProtKB-ARBA"/>
</dbReference>
<evidence type="ECO:0000256" key="11">
    <source>
        <dbReference type="SAM" id="Phobius"/>
    </source>
</evidence>
<evidence type="ECO:0000313" key="15">
    <source>
        <dbReference type="EnsemblMetazoa" id="XP_038046474.1"/>
    </source>
</evidence>
<evidence type="ECO:0000259" key="14">
    <source>
        <dbReference type="PROSITE" id="PS51051"/>
    </source>
</evidence>
<dbReference type="FunFam" id="2.10.25.10:FF:000434">
    <property type="entry name" value="Predicted protein"/>
    <property type="match status" value="1"/>
</dbReference>
<feature type="disulfide bond" evidence="8">
    <location>
        <begin position="686"/>
        <end position="695"/>
    </location>
</feature>
<dbReference type="InterPro" id="IPR001774">
    <property type="entry name" value="DSL"/>
</dbReference>
<dbReference type="CDD" id="cd00054">
    <property type="entry name" value="EGF_CA"/>
    <property type="match status" value="12"/>
</dbReference>
<evidence type="ECO:0000256" key="5">
    <source>
        <dbReference type="ARBA" id="ARBA00022837"/>
    </source>
</evidence>
<dbReference type="OrthoDB" id="430340at2759"/>
<keyword evidence="10 11" id="KW-1133">Transmembrane helix</keyword>
<keyword evidence="10 11" id="KW-0812">Transmembrane</keyword>
<comment type="caution">
    <text evidence="8">Lacks conserved residue(s) required for the propagation of feature annotation.</text>
</comment>
<dbReference type="Proteomes" id="UP000887568">
    <property type="component" value="Unplaced"/>
</dbReference>
<dbReference type="PANTHER" id="PTHR12916:SF4">
    <property type="entry name" value="UNINFLATABLE, ISOFORM C"/>
    <property type="match status" value="1"/>
</dbReference>
<evidence type="ECO:0000313" key="16">
    <source>
        <dbReference type="Proteomes" id="UP000887568"/>
    </source>
</evidence>
<dbReference type="GO" id="GO:0005509">
    <property type="term" value="F:calcium ion binding"/>
    <property type="evidence" value="ECO:0007669"/>
    <property type="project" value="InterPro"/>
</dbReference>
<dbReference type="InterPro" id="IPR000742">
    <property type="entry name" value="EGF"/>
</dbReference>
<keyword evidence="16" id="KW-1185">Reference proteome</keyword>
<dbReference type="SMART" id="SM00051">
    <property type="entry name" value="DSL"/>
    <property type="match status" value="1"/>
</dbReference>
<name>A0A913Z3V1_PATMI</name>
<feature type="disulfide bond" evidence="8">
    <location>
        <begin position="436"/>
        <end position="445"/>
    </location>
</feature>
<dbReference type="PRINTS" id="PR00010">
    <property type="entry name" value="EGFBLOOD"/>
</dbReference>
<reference evidence="15" key="1">
    <citation type="submission" date="2022-11" db="UniProtKB">
        <authorList>
            <consortium name="EnsemblMetazoa"/>
        </authorList>
    </citation>
    <scope>IDENTIFICATION</scope>
</reference>
<keyword evidence="10 11" id="KW-0472">Membrane</keyword>
<organism evidence="15 16">
    <name type="scientific">Patiria miniata</name>
    <name type="common">Bat star</name>
    <name type="synonym">Asterina miniata</name>
    <dbReference type="NCBI Taxonomy" id="46514"/>
    <lineage>
        <taxon>Eukaryota</taxon>
        <taxon>Metazoa</taxon>
        <taxon>Echinodermata</taxon>
        <taxon>Eleutherozoa</taxon>
        <taxon>Asterozoa</taxon>
        <taxon>Asteroidea</taxon>
        <taxon>Valvatacea</taxon>
        <taxon>Valvatida</taxon>
        <taxon>Asterinidae</taxon>
        <taxon>Patiria</taxon>
    </lineage>
</organism>
<feature type="disulfide bond" evidence="8">
    <location>
        <begin position="500"/>
        <end position="509"/>
    </location>
</feature>
<feature type="domain" description="EGF-like" evidence="13">
    <location>
        <begin position="410"/>
        <end position="446"/>
    </location>
</feature>
<feature type="disulfide bond" evidence="8">
    <location>
        <begin position="246"/>
        <end position="255"/>
    </location>
</feature>
<dbReference type="PROSITE" id="PS01187">
    <property type="entry name" value="EGF_CA"/>
    <property type="match status" value="4"/>
</dbReference>
<keyword evidence="3 10" id="KW-0732">Signal</keyword>
<dbReference type="Gene3D" id="2.60.40.3510">
    <property type="match status" value="1"/>
</dbReference>
<feature type="disulfide bond" evidence="8">
    <location>
        <begin position="537"/>
        <end position="546"/>
    </location>
</feature>
<feature type="disulfide bond" evidence="8">
    <location>
        <begin position="225"/>
        <end position="235"/>
    </location>
</feature>
<dbReference type="Gene3D" id="2.10.25.140">
    <property type="match status" value="1"/>
</dbReference>
<protein>
    <recommendedName>
        <fullName evidence="10">Delta-like protein</fullName>
    </recommendedName>
</protein>
<feature type="disulfide bond" evidence="8">
    <location>
        <begin position="322"/>
        <end position="331"/>
    </location>
</feature>
<feature type="domain" description="EGF-like" evidence="13">
    <location>
        <begin position="661"/>
        <end position="696"/>
    </location>
</feature>
<dbReference type="GO" id="GO:0016020">
    <property type="term" value="C:membrane"/>
    <property type="evidence" value="ECO:0007669"/>
    <property type="project" value="UniProtKB-SubCell"/>
</dbReference>
<feature type="disulfide bond" evidence="8">
    <location>
        <begin position="628"/>
        <end position="638"/>
    </location>
</feature>
<comment type="function">
    <text evidence="10">Putative Notch ligand involved in the mediation of Notch signaling.</text>
</comment>
<evidence type="ECO:0000259" key="13">
    <source>
        <dbReference type="PROSITE" id="PS50026"/>
    </source>
</evidence>
<feature type="disulfide bond" evidence="8">
    <location>
        <begin position="649"/>
        <end position="658"/>
    </location>
</feature>
<feature type="disulfide bond" evidence="9">
    <location>
        <begin position="188"/>
        <end position="200"/>
    </location>
</feature>
<dbReference type="InterPro" id="IPR009030">
    <property type="entry name" value="Growth_fac_rcpt_cys_sf"/>
</dbReference>
<dbReference type="Pfam" id="PF01414">
    <property type="entry name" value="DSL"/>
    <property type="match status" value="1"/>
</dbReference>
<feature type="chain" id="PRO_5037640480" description="Delta-like protein" evidence="12">
    <location>
        <begin position="20"/>
        <end position="1022"/>
    </location>
</feature>
<feature type="disulfide bond" evidence="8">
    <location>
        <begin position="730"/>
        <end position="739"/>
    </location>
</feature>
<feature type="disulfide bond" evidence="8">
    <location>
        <begin position="574"/>
        <end position="583"/>
    </location>
</feature>
<feature type="transmembrane region" description="Helical" evidence="11">
    <location>
        <begin position="866"/>
        <end position="887"/>
    </location>
</feature>
<dbReference type="Pfam" id="PF00008">
    <property type="entry name" value="EGF"/>
    <property type="match status" value="9"/>
</dbReference>
<dbReference type="FunFam" id="2.10.25.140:FF:000001">
    <property type="entry name" value="Delta-like protein"/>
    <property type="match status" value="1"/>
</dbReference>
<keyword evidence="2 8" id="KW-0245">EGF-like domain</keyword>
<feature type="disulfide bond" evidence="8">
    <location>
        <begin position="665"/>
        <end position="675"/>
    </location>
</feature>
<feature type="domain" description="EGF-like" evidence="13">
    <location>
        <begin position="296"/>
        <end position="332"/>
    </location>
</feature>
<feature type="disulfide bond" evidence="8">
    <location>
        <begin position="398"/>
        <end position="407"/>
    </location>
</feature>
<dbReference type="SUPFAM" id="SSF57184">
    <property type="entry name" value="Growth factor receptor domain"/>
    <property type="match status" value="1"/>
</dbReference>
<dbReference type="PROSITE" id="PS51051">
    <property type="entry name" value="DSL"/>
    <property type="match status" value="1"/>
</dbReference>
<feature type="domain" description="DSL" evidence="14">
    <location>
        <begin position="173"/>
        <end position="218"/>
    </location>
</feature>
<dbReference type="FunFam" id="2.10.25.10:FF:000066">
    <property type="entry name" value="FAT atypical cadherin 4"/>
    <property type="match status" value="1"/>
</dbReference>
<dbReference type="FunFam" id="2.10.25.10:FF:000472">
    <property type="entry name" value="Uncharacterized protein, isoform A"/>
    <property type="match status" value="2"/>
</dbReference>
<dbReference type="GeneID" id="119720728"/>
<keyword evidence="6 8" id="KW-1015">Disulfide bond</keyword>
<evidence type="ECO:0000256" key="3">
    <source>
        <dbReference type="ARBA" id="ARBA00022729"/>
    </source>
</evidence>
<keyword evidence="7" id="KW-0325">Glycoprotein</keyword>
<dbReference type="SUPFAM" id="SSF57196">
    <property type="entry name" value="EGF/Laminin"/>
    <property type="match status" value="11"/>
</dbReference>
<feature type="domain" description="EGF-like" evidence="13">
    <location>
        <begin position="221"/>
        <end position="256"/>
    </location>
</feature>
<sequence>MKLVLRLTTLSQVFLLVWATASVQFKFVSFYNSDHNDYDGGCCDDFFGGCDDFCDNYFFVCIDGDDTGPLGTSCDMAAITTAKLHEDNDNFNFPSTIPNLIANPYTIRVDSWSGSMEVFVRVWDLDTQNNDDEIDRDRRTIYKAAARSLSGATWQQYRLGSRSQIDFSFQVRVYCDSYYYGSDCSVHCIPRDDQYGHYRCDSNSGAKICYSGWEGSNCELDKNECLSYPCANGACVNGADQFSCFCSDGWTGTTCNIDVDDCASTPCKNGGTCHDHVAFFTCACPPGFVYADVFCEYDDCAGQPCQNGATCNDLIEQFQCVCPLGYFGDLCEVDIDFCINQTCANNGTCVDRVDGFHCLCETGYEGFLCDVDTDECSSSPCLHNGTCHDLIGKYQCACQEGYEGTHCDLETDECLSSPCRNNATCEDEFAGYHCHCVDGYDGDTCEMDIDECASNPCYANETCVDEINGFWCLRLNLCDYDPCMNNATCVDDYPGFICECAAGYGGKTCDQDIDECASSPCLRGTCTDHLDGYTCLCPPGYGGEKCHSETNECNSSPCLNGTCWDLINGYVCNCTAGYEGVLCQNEIDECASSPCLHQGTCTDYLNGYTCLCPPGYGGETCHSETNECNSSPCLNGTCWDLINGYVCNCTAGYEGVLCQSEIDECASSPCEHGTCVDELNAYRCECDVFYEGTQCDTVIDKPCALKDPPCQNGTCENTNSANDYNYKCTCDDGFYGTNCDIDSKLYGAVVFVTGKLEDKSAFETKLANLLQKLYAPQSRVRRDTGETVSVKVVLTEDYVKSTDSSPLTKVTFLAWTESGYLQKDTIEAWIDGASTDLPAQYGLDIYKGSAEPFTGNPSENWIGSNWYIILVVVVVVASVVAVGVISYRKGYINRAKDAAIKYQGRDRGQSALPLDLETPYNTRIGEGDIAYSTRIRDDAPTLPKRPARPNMVESFNPAYISSCEQPDLCGSAAACADDSGFFVALDGGKEKADNHYADIPALKAEAIAKENPYNEIGHSSVA</sequence>
<feature type="disulfide bond" evidence="9">
    <location>
        <begin position="209"/>
        <end position="218"/>
    </location>
</feature>
<dbReference type="FunFam" id="2.10.25.10:FF:000123">
    <property type="entry name" value="Crumbs homolog 1 (Drosophila)"/>
    <property type="match status" value="1"/>
</dbReference>
<dbReference type="PROSITE" id="PS01186">
    <property type="entry name" value="EGF_2"/>
    <property type="match status" value="11"/>
</dbReference>
<dbReference type="InterPro" id="IPR013032">
    <property type="entry name" value="EGF-like_CS"/>
</dbReference>
<dbReference type="InterPro" id="IPR018097">
    <property type="entry name" value="EGF_Ca-bd_CS"/>
</dbReference>
<evidence type="ECO:0000256" key="2">
    <source>
        <dbReference type="ARBA" id="ARBA00022536"/>
    </source>
</evidence>
<evidence type="ECO:0000256" key="10">
    <source>
        <dbReference type="RuleBase" id="RU280815"/>
    </source>
</evidence>
<evidence type="ECO:0000256" key="4">
    <source>
        <dbReference type="ARBA" id="ARBA00022737"/>
    </source>
</evidence>
<evidence type="ECO:0000256" key="8">
    <source>
        <dbReference type="PROSITE-ProRule" id="PRU00076"/>
    </source>
</evidence>
<keyword evidence="1 10" id="KW-0217">Developmental protein</keyword>
<dbReference type="FunFam" id="2.10.25.10:FF:000143">
    <property type="entry name" value="Protein crumbs 1"/>
    <property type="match status" value="2"/>
</dbReference>
<feature type="disulfide bond" evidence="8">
    <location>
        <begin position="360"/>
        <end position="369"/>
    </location>
</feature>
<dbReference type="InterPro" id="IPR001881">
    <property type="entry name" value="EGF-like_Ca-bd_dom"/>
</dbReference>
<dbReference type="SMART" id="SM00181">
    <property type="entry name" value="EGF"/>
    <property type="match status" value="14"/>
</dbReference>